<name>A0A5K0U7S0_9VIRU</name>
<keyword evidence="4" id="KW-1185">Reference proteome</keyword>
<protein>
    <submittedName>
        <fullName evidence="3">Uncharacterized protein</fullName>
    </submittedName>
</protein>
<feature type="region of interest" description="Disordered" evidence="1">
    <location>
        <begin position="78"/>
        <end position="279"/>
    </location>
</feature>
<organism evidence="3 4">
    <name type="scientific">Yasminevirus sp. GU-2018</name>
    <dbReference type="NCBI Taxonomy" id="2420051"/>
    <lineage>
        <taxon>Viruses</taxon>
        <taxon>Varidnaviria</taxon>
        <taxon>Bamfordvirae</taxon>
        <taxon>Nucleocytoviricota</taxon>
        <taxon>Megaviricetes</taxon>
        <taxon>Imitervirales</taxon>
        <taxon>Mimiviridae</taxon>
        <taxon>Klosneuvirinae</taxon>
        <taxon>Yasminevirus</taxon>
        <taxon>Yasminevirus saudimassiliense</taxon>
    </lineage>
</organism>
<feature type="transmembrane region" description="Helical" evidence="2">
    <location>
        <begin position="20"/>
        <end position="38"/>
    </location>
</feature>
<accession>A0A5K0U7S0</accession>
<feature type="compositionally biased region" description="Polar residues" evidence="1">
    <location>
        <begin position="131"/>
        <end position="157"/>
    </location>
</feature>
<evidence type="ECO:0000313" key="4">
    <source>
        <dbReference type="Proteomes" id="UP000594342"/>
    </source>
</evidence>
<keyword evidence="2" id="KW-1133">Transmembrane helix</keyword>
<comment type="caution">
    <text evidence="3">The sequence shown here is derived from an EMBL/GenBank/DDBJ whole genome shotgun (WGS) entry which is preliminary data.</text>
</comment>
<keyword evidence="2" id="KW-0812">Transmembrane</keyword>
<dbReference type="EMBL" id="UPSH01000001">
    <property type="protein sequence ID" value="VBB17847.1"/>
    <property type="molecule type" value="Genomic_DNA"/>
</dbReference>
<evidence type="ECO:0000313" key="3">
    <source>
        <dbReference type="EMBL" id="VBB17847.1"/>
    </source>
</evidence>
<evidence type="ECO:0000256" key="1">
    <source>
        <dbReference type="SAM" id="MobiDB-lite"/>
    </source>
</evidence>
<feature type="compositionally biased region" description="Basic and acidic residues" evidence="1">
    <location>
        <begin position="110"/>
        <end position="130"/>
    </location>
</feature>
<feature type="compositionally biased region" description="Basic and acidic residues" evidence="1">
    <location>
        <begin position="78"/>
        <end position="103"/>
    </location>
</feature>
<feature type="compositionally biased region" description="Acidic residues" evidence="1">
    <location>
        <begin position="218"/>
        <end position="236"/>
    </location>
</feature>
<evidence type="ECO:0000256" key="2">
    <source>
        <dbReference type="SAM" id="Phobius"/>
    </source>
</evidence>
<dbReference type="Proteomes" id="UP000594342">
    <property type="component" value="Unassembled WGS sequence"/>
</dbReference>
<feature type="transmembrane region" description="Helical" evidence="2">
    <location>
        <begin position="53"/>
        <end position="72"/>
    </location>
</feature>
<proteinExistence type="predicted"/>
<reference evidence="3 4" key="1">
    <citation type="submission" date="2018-10" db="EMBL/GenBank/DDBJ databases">
        <authorList>
            <consortium name="IHU Genomes"/>
        </authorList>
    </citation>
    <scope>NUCLEOTIDE SEQUENCE [LARGE SCALE GENOMIC DNA]</scope>
    <source>
        <strain evidence="3 4">A1</strain>
    </source>
</reference>
<feature type="compositionally biased region" description="Basic and acidic residues" evidence="1">
    <location>
        <begin position="190"/>
        <end position="217"/>
    </location>
</feature>
<keyword evidence="2" id="KW-0472">Membrane</keyword>
<sequence>MFYTLVSRSLITKINTPRDYFYIFLIGSVGYVALHWYLHMEKREGIVEKVREYLYYAMVLDMITAYVLMMLYPAKSDKKSEENDDSKDKESSNEEQHTPEQKKMIMQKMQEARRMQQMRQKELAEQRGRESGNSGAQSQPQGDQKGSSSQNAETGQANEKGRVGQLAEQGANGANDTKGVAKASSTVTKGAKEGDTQDPAKKSIFSKSDDSRDSRESNDEDSDQDGDENEADNEEKEDNKTSKGKSAKGGDKLKVKNKKRESEIEDTEIPVYEGQRKTK</sequence>
<gene>
    <name evidence="3" type="ORF">YASMINEVIRUS_310</name>
</gene>